<proteinExistence type="predicted"/>
<sequence>MIDGLVMVKDLIMSVNEDLAVSGKEFGDSRSFSLHFDVDVGSADREETYCAKLGASSVQGQSYTNARFQQNLLRLCIVSLALHPCSLALPVLSKMADAFVLKRLGCFGLPYIRFGFKCRRCCVDYESLYMFHN</sequence>
<reference evidence="1" key="2">
    <citation type="submission" date="2020-08" db="EMBL/GenBank/DDBJ databases">
        <title>Plant Genome Project.</title>
        <authorList>
            <person name="Zhang R.-G."/>
        </authorList>
    </citation>
    <scope>NUCLEOTIDE SEQUENCE</scope>
    <source>
        <strain evidence="1">Huo1</strain>
        <tissue evidence="1">Leaf</tissue>
    </source>
</reference>
<dbReference type="EMBL" id="PNBA02000014">
    <property type="protein sequence ID" value="KAG6402016.1"/>
    <property type="molecule type" value="Genomic_DNA"/>
</dbReference>
<organism evidence="1">
    <name type="scientific">Salvia splendens</name>
    <name type="common">Scarlet sage</name>
    <dbReference type="NCBI Taxonomy" id="180675"/>
    <lineage>
        <taxon>Eukaryota</taxon>
        <taxon>Viridiplantae</taxon>
        <taxon>Streptophyta</taxon>
        <taxon>Embryophyta</taxon>
        <taxon>Tracheophyta</taxon>
        <taxon>Spermatophyta</taxon>
        <taxon>Magnoliopsida</taxon>
        <taxon>eudicotyledons</taxon>
        <taxon>Gunneridae</taxon>
        <taxon>Pentapetalae</taxon>
        <taxon>asterids</taxon>
        <taxon>lamiids</taxon>
        <taxon>Lamiales</taxon>
        <taxon>Lamiaceae</taxon>
        <taxon>Nepetoideae</taxon>
        <taxon>Mentheae</taxon>
        <taxon>Salviinae</taxon>
        <taxon>Salvia</taxon>
        <taxon>Salvia subgen. Calosphace</taxon>
        <taxon>core Calosphace</taxon>
    </lineage>
</organism>
<comment type="caution">
    <text evidence="1">The sequence shown here is derived from an EMBL/GenBank/DDBJ whole genome shotgun (WGS) entry which is preliminary data.</text>
</comment>
<name>A0A8X8VX80_SALSN</name>
<gene>
    <name evidence="2" type="ORF">SASPL_138885</name>
    <name evidence="1" type="ORF">SASPL_156138</name>
</gene>
<evidence type="ECO:0000313" key="2">
    <source>
        <dbReference type="EMBL" id="KAG6402016.1"/>
    </source>
</evidence>
<accession>A0A8X8VX80</accession>
<evidence type="ECO:0000313" key="1">
    <source>
        <dbReference type="EMBL" id="KAG6384064.1"/>
    </source>
</evidence>
<protein>
    <submittedName>
        <fullName evidence="1">Uncharacterized protein</fullName>
    </submittedName>
</protein>
<keyword evidence="3" id="KW-1185">Reference proteome</keyword>
<dbReference type="AlphaFoldDB" id="A0A8X8VX80"/>
<evidence type="ECO:0000313" key="3">
    <source>
        <dbReference type="Proteomes" id="UP000298416"/>
    </source>
</evidence>
<dbReference type="Proteomes" id="UP000298416">
    <property type="component" value="Unassembled WGS sequence"/>
</dbReference>
<dbReference type="EMBL" id="PNBA02000293">
    <property type="protein sequence ID" value="KAG6384064.1"/>
    <property type="molecule type" value="Genomic_DNA"/>
</dbReference>
<reference evidence="1" key="1">
    <citation type="submission" date="2018-01" db="EMBL/GenBank/DDBJ databases">
        <authorList>
            <person name="Mao J.F."/>
        </authorList>
    </citation>
    <scope>NUCLEOTIDE SEQUENCE</scope>
    <source>
        <strain evidence="1">Huo1</strain>
        <tissue evidence="1">Leaf</tissue>
    </source>
</reference>